<dbReference type="GO" id="GO:0005886">
    <property type="term" value="C:plasma membrane"/>
    <property type="evidence" value="ECO:0007669"/>
    <property type="project" value="UniProtKB-SubCell"/>
</dbReference>
<dbReference type="EMBL" id="LFNT01000039">
    <property type="protein sequence ID" value="KMS71220.1"/>
    <property type="molecule type" value="Genomic_DNA"/>
</dbReference>
<feature type="transmembrane region" description="Helical" evidence="9">
    <location>
        <begin position="348"/>
        <end position="368"/>
    </location>
</feature>
<dbReference type="AlphaFoldDB" id="A0A0J8C0J1"/>
<dbReference type="Proteomes" id="UP000037432">
    <property type="component" value="Unassembled WGS sequence"/>
</dbReference>
<comment type="subcellular location">
    <subcellularLocation>
        <location evidence="1">Cell membrane</location>
        <topology evidence="1">Multi-pass membrane protein</topology>
    </subcellularLocation>
</comment>
<comment type="caution">
    <text evidence="11">The sequence shown here is derived from an EMBL/GenBank/DDBJ whole genome shotgun (WGS) entry which is preliminary data.</text>
</comment>
<feature type="transmembrane region" description="Helical" evidence="9">
    <location>
        <begin position="49"/>
        <end position="68"/>
    </location>
</feature>
<dbReference type="PANTHER" id="PTHR42718">
    <property type="entry name" value="MAJOR FACILITATOR SUPERFAMILY MULTIDRUG TRANSPORTER MFSC"/>
    <property type="match status" value="1"/>
</dbReference>
<keyword evidence="4" id="KW-1003">Cell membrane</keyword>
<dbReference type="PROSITE" id="PS50850">
    <property type="entry name" value="MFS"/>
    <property type="match status" value="1"/>
</dbReference>
<protein>
    <submittedName>
        <fullName evidence="11">MFS transporter</fullName>
    </submittedName>
</protein>
<evidence type="ECO:0000256" key="5">
    <source>
        <dbReference type="ARBA" id="ARBA00022692"/>
    </source>
</evidence>
<feature type="transmembrane region" description="Helical" evidence="9">
    <location>
        <begin position="80"/>
        <end position="100"/>
    </location>
</feature>
<dbReference type="GO" id="GO:0046677">
    <property type="term" value="P:response to antibiotic"/>
    <property type="evidence" value="ECO:0007669"/>
    <property type="project" value="UniProtKB-KW"/>
</dbReference>
<dbReference type="PANTHER" id="PTHR42718:SF9">
    <property type="entry name" value="MAJOR FACILITATOR SUPERFAMILY MULTIDRUG TRANSPORTER MFSC"/>
    <property type="match status" value="1"/>
</dbReference>
<dbReference type="InterPro" id="IPR004812">
    <property type="entry name" value="Efflux_drug-R_Bcr/CmlA"/>
</dbReference>
<dbReference type="NCBIfam" id="TIGR00710">
    <property type="entry name" value="efflux_Bcr_CflA"/>
    <property type="match status" value="1"/>
</dbReference>
<dbReference type="Gene3D" id="1.20.1720.10">
    <property type="entry name" value="Multidrug resistance protein D"/>
    <property type="match status" value="1"/>
</dbReference>
<organism evidence="11 12">
    <name type="scientific">Streptomyces viridochromogenes</name>
    <dbReference type="NCBI Taxonomy" id="1938"/>
    <lineage>
        <taxon>Bacteria</taxon>
        <taxon>Bacillati</taxon>
        <taxon>Actinomycetota</taxon>
        <taxon>Actinomycetes</taxon>
        <taxon>Kitasatosporales</taxon>
        <taxon>Streptomycetaceae</taxon>
        <taxon>Streptomyces</taxon>
    </lineage>
</organism>
<dbReference type="InterPro" id="IPR011701">
    <property type="entry name" value="MFS"/>
</dbReference>
<evidence type="ECO:0000256" key="3">
    <source>
        <dbReference type="ARBA" id="ARBA00022448"/>
    </source>
</evidence>
<feature type="transmembrane region" description="Helical" evidence="9">
    <location>
        <begin position="106"/>
        <end position="125"/>
    </location>
</feature>
<dbReference type="InterPro" id="IPR020846">
    <property type="entry name" value="MFS_dom"/>
</dbReference>
<evidence type="ECO:0000259" key="10">
    <source>
        <dbReference type="PROSITE" id="PS50850"/>
    </source>
</evidence>
<feature type="transmembrane region" description="Helical" evidence="9">
    <location>
        <begin position="168"/>
        <end position="188"/>
    </location>
</feature>
<comment type="similarity">
    <text evidence="2">Belongs to the major facilitator superfamily. Bcr/CmlA family.</text>
</comment>
<accession>A0A0J8C0J1</accession>
<dbReference type="GO" id="GO:1990961">
    <property type="term" value="P:xenobiotic detoxification by transmembrane export across the plasma membrane"/>
    <property type="evidence" value="ECO:0007669"/>
    <property type="project" value="InterPro"/>
</dbReference>
<feature type="transmembrane region" description="Helical" evidence="9">
    <location>
        <begin position="258"/>
        <end position="276"/>
    </location>
</feature>
<keyword evidence="5 9" id="KW-0812">Transmembrane</keyword>
<evidence type="ECO:0000313" key="12">
    <source>
        <dbReference type="Proteomes" id="UP000037432"/>
    </source>
</evidence>
<dbReference type="SUPFAM" id="SSF103473">
    <property type="entry name" value="MFS general substrate transporter"/>
    <property type="match status" value="1"/>
</dbReference>
<dbReference type="PATRIC" id="fig|1938.3.peg.5313"/>
<keyword evidence="6 9" id="KW-1133">Transmembrane helix</keyword>
<dbReference type="InterPro" id="IPR036259">
    <property type="entry name" value="MFS_trans_sf"/>
</dbReference>
<evidence type="ECO:0000256" key="9">
    <source>
        <dbReference type="SAM" id="Phobius"/>
    </source>
</evidence>
<dbReference type="Pfam" id="PF07690">
    <property type="entry name" value="MFS_1"/>
    <property type="match status" value="1"/>
</dbReference>
<keyword evidence="3" id="KW-0813">Transport</keyword>
<evidence type="ECO:0000256" key="8">
    <source>
        <dbReference type="ARBA" id="ARBA00023251"/>
    </source>
</evidence>
<dbReference type="InterPro" id="IPR005829">
    <property type="entry name" value="Sugar_transporter_CS"/>
</dbReference>
<feature type="transmembrane region" description="Helical" evidence="9">
    <location>
        <begin position="137"/>
        <end position="156"/>
    </location>
</feature>
<feature type="transmembrane region" description="Helical" evidence="9">
    <location>
        <begin position="217"/>
        <end position="238"/>
    </location>
</feature>
<evidence type="ECO:0000256" key="1">
    <source>
        <dbReference type="ARBA" id="ARBA00004651"/>
    </source>
</evidence>
<sequence length="405" mass="41295">MPKPAPPSPPGRLTATLALLSFVIPLSTDMYLPGFPAMARDLSTDAAGVQLTLTAFLFGLAAGQLVLGPLSDRYGRRKPILLGTGICTLVTALCAVAPSLELLTVLRFLMGFSGAAAVVVGRAVVSDTASGTAATRIFGMLMALGGIAPIVAPLAGGAIVNGPGGWRTVFWVLASATALMFLAALLLVPESLPAEHRHARGIRTTLKAAVSVLTDRLYLGHTLAFCFASATLFCYIAASPFLLQNVLGFSVGEASMAFSAGALTATVSSAAAARLVSRYGSRLLLKVGLAVLLMSSALALLVTATGNLNRVWALGLVGIGFLGLGQVFATAPALALARVPHAAGTGSAVLGTLQSVLGAAVAPLMGIAGGHTVMPLFLGMTGCALIATLALWLTRQEPDLARQKR</sequence>
<dbReference type="PROSITE" id="PS00216">
    <property type="entry name" value="SUGAR_TRANSPORT_1"/>
    <property type="match status" value="1"/>
</dbReference>
<evidence type="ECO:0000256" key="4">
    <source>
        <dbReference type="ARBA" id="ARBA00022475"/>
    </source>
</evidence>
<evidence type="ECO:0000256" key="2">
    <source>
        <dbReference type="ARBA" id="ARBA00006236"/>
    </source>
</evidence>
<feature type="domain" description="Major facilitator superfamily (MFS) profile" evidence="10">
    <location>
        <begin position="13"/>
        <end position="399"/>
    </location>
</feature>
<proteinExistence type="inferred from homology"/>
<feature type="transmembrane region" description="Helical" evidence="9">
    <location>
        <begin position="311"/>
        <end position="336"/>
    </location>
</feature>
<evidence type="ECO:0000256" key="6">
    <source>
        <dbReference type="ARBA" id="ARBA00022989"/>
    </source>
</evidence>
<gene>
    <name evidence="11" type="ORF">ACM01_28555</name>
</gene>
<dbReference type="CDD" id="cd17320">
    <property type="entry name" value="MFS_MdfA_MDR_like"/>
    <property type="match status" value="1"/>
</dbReference>
<keyword evidence="7 9" id="KW-0472">Membrane</keyword>
<keyword evidence="8" id="KW-0046">Antibiotic resistance</keyword>
<evidence type="ECO:0000256" key="7">
    <source>
        <dbReference type="ARBA" id="ARBA00023136"/>
    </source>
</evidence>
<dbReference type="GO" id="GO:0042910">
    <property type="term" value="F:xenobiotic transmembrane transporter activity"/>
    <property type="evidence" value="ECO:0007669"/>
    <property type="project" value="InterPro"/>
</dbReference>
<feature type="transmembrane region" description="Helical" evidence="9">
    <location>
        <begin position="283"/>
        <end position="305"/>
    </location>
</feature>
<feature type="transmembrane region" description="Helical" evidence="9">
    <location>
        <begin position="374"/>
        <end position="394"/>
    </location>
</feature>
<name>A0A0J8C0J1_STRVR</name>
<evidence type="ECO:0000313" key="11">
    <source>
        <dbReference type="EMBL" id="KMS71220.1"/>
    </source>
</evidence>
<reference evidence="11 12" key="1">
    <citation type="submission" date="2015-06" db="EMBL/GenBank/DDBJ databases">
        <authorList>
            <person name="Ju K.-S."/>
            <person name="Doroghazi J.R."/>
            <person name="Metcalf W.W."/>
        </authorList>
    </citation>
    <scope>NUCLEOTIDE SEQUENCE [LARGE SCALE GENOMIC DNA]</scope>
    <source>
        <strain evidence="11 12">NRRL 3414</strain>
    </source>
</reference>